<dbReference type="GO" id="GO:0000981">
    <property type="term" value="F:DNA-binding transcription factor activity, RNA polymerase II-specific"/>
    <property type="evidence" value="ECO:0007669"/>
    <property type="project" value="InterPro"/>
</dbReference>
<dbReference type="Pfam" id="PF00319">
    <property type="entry name" value="SRF-TF"/>
    <property type="match status" value="1"/>
</dbReference>
<keyword evidence="5" id="KW-0539">Nucleus</keyword>
<evidence type="ECO:0000313" key="8">
    <source>
        <dbReference type="EnsemblPlants" id="LPERR01G06800.1"/>
    </source>
</evidence>
<dbReference type="InterPro" id="IPR002100">
    <property type="entry name" value="TF_MADSbox"/>
</dbReference>
<dbReference type="GO" id="GO:0045944">
    <property type="term" value="P:positive regulation of transcription by RNA polymerase II"/>
    <property type="evidence" value="ECO:0007669"/>
    <property type="project" value="InterPro"/>
</dbReference>
<feature type="region of interest" description="Disordered" evidence="6">
    <location>
        <begin position="176"/>
        <end position="208"/>
    </location>
</feature>
<protein>
    <recommendedName>
        <fullName evidence="7">MADS-box domain-containing protein</fullName>
    </recommendedName>
</protein>
<reference evidence="8 9" key="1">
    <citation type="submission" date="2012-08" db="EMBL/GenBank/DDBJ databases">
        <title>Oryza genome evolution.</title>
        <authorList>
            <person name="Wing R.A."/>
        </authorList>
    </citation>
    <scope>NUCLEOTIDE SEQUENCE</scope>
</reference>
<evidence type="ECO:0000256" key="6">
    <source>
        <dbReference type="SAM" id="MobiDB-lite"/>
    </source>
</evidence>
<dbReference type="InterPro" id="IPR033897">
    <property type="entry name" value="SRF-like_MADS-box"/>
</dbReference>
<dbReference type="PANTHER" id="PTHR11945:SF776">
    <property type="entry name" value="AGAMOUS-LIKE 50-RELATED"/>
    <property type="match status" value="1"/>
</dbReference>
<dbReference type="SMART" id="SM00432">
    <property type="entry name" value="MADS"/>
    <property type="match status" value="1"/>
</dbReference>
<dbReference type="HOGENOM" id="CLU_411845_0_0_1"/>
<dbReference type="PROSITE" id="PS50066">
    <property type="entry name" value="MADS_BOX_2"/>
    <property type="match status" value="1"/>
</dbReference>
<dbReference type="EnsemblPlants" id="LPERR01G06800.1">
    <property type="protein sequence ID" value="LPERR01G06800.1"/>
    <property type="gene ID" value="LPERR01G06800"/>
</dbReference>
<keyword evidence="4" id="KW-0804">Transcription</keyword>
<proteinExistence type="predicted"/>
<reference evidence="9" key="2">
    <citation type="submission" date="2013-12" db="EMBL/GenBank/DDBJ databases">
        <authorList>
            <person name="Yu Y."/>
            <person name="Lee S."/>
            <person name="de Baynast K."/>
            <person name="Wissotski M."/>
            <person name="Liu L."/>
            <person name="Talag J."/>
            <person name="Goicoechea J."/>
            <person name="Angelova A."/>
            <person name="Jetty R."/>
            <person name="Kudrna D."/>
            <person name="Golser W."/>
            <person name="Rivera L."/>
            <person name="Zhang J."/>
            <person name="Wing R."/>
        </authorList>
    </citation>
    <scope>NUCLEOTIDE SEQUENCE</scope>
</reference>
<reference evidence="8" key="3">
    <citation type="submission" date="2015-04" db="UniProtKB">
        <authorList>
            <consortium name="EnsemblPlants"/>
        </authorList>
    </citation>
    <scope>IDENTIFICATION</scope>
</reference>
<sequence>MANQPRRARRTGSEYVDNLRERDITFFKRRNGLFKAASDLSILTGASIAVVLEDRNREKYHAVGTPTVEKVVNAVLSSDNMEVTEPLVDEQTNARLTALENELALVTEESVRKEETTQASKDRYKKVQKEEEDDDENDLKMKRLFFPKSNNLELDQINELFTEILQIREQVRERLPPLNGNGRRGESTLLNFGGSRVPPRARPPRPAQWRPSAAAQWRRTAAAQWQQTAAAQWRPPQLSNRFGSRNRQLHVGSSSSSSAPFVADRALPPPPAPPVTRGSLLIPELPPPATPGSPWGHLLPLKSPRFAPGTEPPYFGIQAQQAQAHVNNQLQPEPLQMPVENHFAPQAHVNNQVATLSTILGQPGPLQMPVENHFPPQAPLMQGTLPFSNQAPAFAPVSAPLQMHVEDYPVSPLLQEQFSYPDQAPQFAPMPVSSEMPMQANFPHSQLMQDPVPFSNEAPVVVPPQASLQMPVEAHFPNSQLLQQPLTYTNQAPQFAPMPVSSEMPMQANFPHFQLMQQPLTYTNQAPQFAPMPVSSEMPMQANFPHSQLMQQPVSFSNEAPVVAPPPAPLQMTLSQSQMPVEAHMPLQAQLYQEPFLVPVQAPVNDPPQAPLQMPMEDHQPPAAEVYNQEVAEHQHLPQGYENNGNRIEIVEPSQPLAATGANDDGSSAVTNDNLFSIQQWADSPFYDEQFYLSVALDGGVPETDLANIEQASSTGLGNGITDEELHAGN</sequence>
<dbReference type="eggNOG" id="KOG0014">
    <property type="taxonomic scope" value="Eukaryota"/>
</dbReference>
<accession>A0A0D9UY90</accession>
<feature type="compositionally biased region" description="Polar residues" evidence="6">
    <location>
        <begin position="237"/>
        <end position="246"/>
    </location>
</feature>
<name>A0A0D9UY90_9ORYZ</name>
<dbReference type="InterPro" id="IPR036879">
    <property type="entry name" value="TF_MADSbox_sf"/>
</dbReference>
<comment type="subcellular location">
    <subcellularLocation>
        <location evidence="1">Nucleus</location>
    </subcellularLocation>
</comment>
<dbReference type="GO" id="GO:0000978">
    <property type="term" value="F:RNA polymerase II cis-regulatory region sequence-specific DNA binding"/>
    <property type="evidence" value="ECO:0007669"/>
    <property type="project" value="TreeGrafter"/>
</dbReference>
<dbReference type="CDD" id="cd00266">
    <property type="entry name" value="MADS_SRF_like"/>
    <property type="match status" value="1"/>
</dbReference>
<dbReference type="STRING" id="77586.A0A0D9UY90"/>
<dbReference type="GO" id="GO:0005634">
    <property type="term" value="C:nucleus"/>
    <property type="evidence" value="ECO:0007669"/>
    <property type="project" value="UniProtKB-SubCell"/>
</dbReference>
<evidence type="ECO:0000256" key="2">
    <source>
        <dbReference type="ARBA" id="ARBA00023015"/>
    </source>
</evidence>
<evidence type="ECO:0000313" key="9">
    <source>
        <dbReference type="Proteomes" id="UP000032180"/>
    </source>
</evidence>
<keyword evidence="2" id="KW-0805">Transcription regulation</keyword>
<organism evidence="8 9">
    <name type="scientific">Leersia perrieri</name>
    <dbReference type="NCBI Taxonomy" id="77586"/>
    <lineage>
        <taxon>Eukaryota</taxon>
        <taxon>Viridiplantae</taxon>
        <taxon>Streptophyta</taxon>
        <taxon>Embryophyta</taxon>
        <taxon>Tracheophyta</taxon>
        <taxon>Spermatophyta</taxon>
        <taxon>Magnoliopsida</taxon>
        <taxon>Liliopsida</taxon>
        <taxon>Poales</taxon>
        <taxon>Poaceae</taxon>
        <taxon>BOP clade</taxon>
        <taxon>Oryzoideae</taxon>
        <taxon>Oryzeae</taxon>
        <taxon>Oryzinae</taxon>
        <taxon>Leersia</taxon>
    </lineage>
</organism>
<dbReference type="Gramene" id="LPERR01G06800.1">
    <property type="protein sequence ID" value="LPERR01G06800.1"/>
    <property type="gene ID" value="LPERR01G06800"/>
</dbReference>
<keyword evidence="9" id="KW-1185">Reference proteome</keyword>
<feature type="region of interest" description="Disordered" evidence="6">
    <location>
        <begin position="228"/>
        <end position="273"/>
    </location>
</feature>
<feature type="region of interest" description="Disordered" evidence="6">
    <location>
        <begin position="109"/>
        <end position="135"/>
    </location>
</feature>
<evidence type="ECO:0000259" key="7">
    <source>
        <dbReference type="PROSITE" id="PS50066"/>
    </source>
</evidence>
<feature type="compositionally biased region" description="Basic and acidic residues" evidence="6">
    <location>
        <begin position="109"/>
        <end position="129"/>
    </location>
</feature>
<evidence type="ECO:0000256" key="4">
    <source>
        <dbReference type="ARBA" id="ARBA00023163"/>
    </source>
</evidence>
<evidence type="ECO:0000256" key="1">
    <source>
        <dbReference type="ARBA" id="ARBA00004123"/>
    </source>
</evidence>
<feature type="domain" description="MADS-box" evidence="7">
    <location>
        <begin position="14"/>
        <end position="66"/>
    </location>
</feature>
<keyword evidence="3" id="KW-0238">DNA-binding</keyword>
<dbReference type="AlphaFoldDB" id="A0A0D9UY90"/>
<dbReference type="Gene3D" id="3.40.1810.10">
    <property type="entry name" value="Transcription factor, MADS-box"/>
    <property type="match status" value="1"/>
</dbReference>
<dbReference type="SUPFAM" id="SSF55455">
    <property type="entry name" value="SRF-like"/>
    <property type="match status" value="1"/>
</dbReference>
<evidence type="ECO:0000256" key="5">
    <source>
        <dbReference type="ARBA" id="ARBA00023242"/>
    </source>
</evidence>
<dbReference type="PANTHER" id="PTHR11945">
    <property type="entry name" value="MADS BOX PROTEIN"/>
    <property type="match status" value="1"/>
</dbReference>
<dbReference type="GO" id="GO:0046983">
    <property type="term" value="F:protein dimerization activity"/>
    <property type="evidence" value="ECO:0007669"/>
    <property type="project" value="InterPro"/>
</dbReference>
<dbReference type="Proteomes" id="UP000032180">
    <property type="component" value="Chromosome 1"/>
</dbReference>
<evidence type="ECO:0000256" key="3">
    <source>
        <dbReference type="ARBA" id="ARBA00023125"/>
    </source>
</evidence>